<evidence type="ECO:0000256" key="4">
    <source>
        <dbReference type="ARBA" id="ARBA00023172"/>
    </source>
</evidence>
<comment type="function">
    <text evidence="1">Involved in DNA recombination.</text>
</comment>
<evidence type="ECO:0000313" key="7">
    <source>
        <dbReference type="Proteomes" id="UP000823635"/>
    </source>
</evidence>
<comment type="similarity">
    <text evidence="2">Belongs to the RmuC family.</text>
</comment>
<name>A0A9D9DN15_9BACT</name>
<gene>
    <name evidence="6" type="primary">rmuC</name>
    <name evidence="6" type="ORF">IAC68_04180</name>
</gene>
<dbReference type="Pfam" id="PF02646">
    <property type="entry name" value="RmuC"/>
    <property type="match status" value="1"/>
</dbReference>
<evidence type="ECO:0000256" key="2">
    <source>
        <dbReference type="ARBA" id="ARBA00009840"/>
    </source>
</evidence>
<dbReference type="AlphaFoldDB" id="A0A9D9DN15"/>
<evidence type="ECO:0000313" key="6">
    <source>
        <dbReference type="EMBL" id="MBO8429115.1"/>
    </source>
</evidence>
<feature type="coiled-coil region" evidence="5">
    <location>
        <begin position="78"/>
        <end position="124"/>
    </location>
</feature>
<evidence type="ECO:0000256" key="5">
    <source>
        <dbReference type="SAM" id="Coils"/>
    </source>
</evidence>
<proteinExistence type="inferred from homology"/>
<evidence type="ECO:0000256" key="3">
    <source>
        <dbReference type="ARBA" id="ARBA00023054"/>
    </source>
</evidence>
<protein>
    <submittedName>
        <fullName evidence="6">DNA recombination protein RmuC</fullName>
    </submittedName>
</protein>
<dbReference type="InterPro" id="IPR003798">
    <property type="entry name" value="DNA_recombination_RmuC"/>
</dbReference>
<dbReference type="EMBL" id="JADINB010000091">
    <property type="protein sequence ID" value="MBO8429115.1"/>
    <property type="molecule type" value="Genomic_DNA"/>
</dbReference>
<dbReference type="PANTHER" id="PTHR30563">
    <property type="entry name" value="DNA RECOMBINATION PROTEIN RMUC"/>
    <property type="match status" value="1"/>
</dbReference>
<organism evidence="6 7">
    <name type="scientific">Candidatus Egerieousia excrementavium</name>
    <dbReference type="NCBI Taxonomy" id="2840778"/>
    <lineage>
        <taxon>Bacteria</taxon>
        <taxon>Pseudomonadati</taxon>
        <taxon>Bacteroidota</taxon>
        <taxon>Bacteroidia</taxon>
        <taxon>Bacteroidales</taxon>
        <taxon>Candidatus Egerieousia</taxon>
    </lineage>
</organism>
<dbReference type="GO" id="GO:0006310">
    <property type="term" value="P:DNA recombination"/>
    <property type="evidence" value="ECO:0007669"/>
    <property type="project" value="UniProtKB-KW"/>
</dbReference>
<comment type="caution">
    <text evidence="6">The sequence shown here is derived from an EMBL/GenBank/DDBJ whole genome shotgun (WGS) entry which is preliminary data.</text>
</comment>
<evidence type="ECO:0000256" key="1">
    <source>
        <dbReference type="ARBA" id="ARBA00003416"/>
    </source>
</evidence>
<dbReference type="PANTHER" id="PTHR30563:SF0">
    <property type="entry name" value="DNA RECOMBINATION PROTEIN RMUC"/>
    <property type="match status" value="1"/>
</dbReference>
<reference evidence="6" key="1">
    <citation type="submission" date="2020-10" db="EMBL/GenBank/DDBJ databases">
        <authorList>
            <person name="Gilroy R."/>
        </authorList>
    </citation>
    <scope>NUCLEOTIDE SEQUENCE</scope>
    <source>
        <strain evidence="6">15467</strain>
    </source>
</reference>
<feature type="non-terminal residue" evidence="6">
    <location>
        <position position="311"/>
    </location>
</feature>
<reference evidence="6" key="2">
    <citation type="journal article" date="2021" name="PeerJ">
        <title>Extensive microbial diversity within the chicken gut microbiome revealed by metagenomics and culture.</title>
        <authorList>
            <person name="Gilroy R."/>
            <person name="Ravi A."/>
            <person name="Getino M."/>
            <person name="Pursley I."/>
            <person name="Horton D.L."/>
            <person name="Alikhan N.F."/>
            <person name="Baker D."/>
            <person name="Gharbi K."/>
            <person name="Hall N."/>
            <person name="Watson M."/>
            <person name="Adriaenssens E.M."/>
            <person name="Foster-Nyarko E."/>
            <person name="Jarju S."/>
            <person name="Secka A."/>
            <person name="Antonio M."/>
            <person name="Oren A."/>
            <person name="Chaudhuri R.R."/>
            <person name="La Ragione R."/>
            <person name="Hildebrand F."/>
            <person name="Pallen M.J."/>
        </authorList>
    </citation>
    <scope>NUCLEOTIDE SEQUENCE</scope>
    <source>
        <strain evidence="6">15467</strain>
    </source>
</reference>
<keyword evidence="3 5" id="KW-0175">Coiled coil</keyword>
<sequence length="311" mass="35490">MKTVREESINLQSALKDDLVRMISQIKEELYMQQKQLRENLGISFREFRETLDKNNELTNQVMTAKFESLEKFQNERLAALDKNQKESLERLDRTQNELIARSNEKLEHIRATVEEKLDKTLSERLGKSFETVGRQLNEVQQGLGEMKNLAQDVGGLKKVLSNVKMRGGFGEVQLQMLLENILAPEQFAANVAPRKGSRDIVEFAVKLPGNSDSIPHIWLPIDAKFPKDVYEKLQNAYDNGDPALIETAQKELDSVIKANARDISTKYIDPPHTTNFAIMFLPFEGIYAEVVRKADLLESHQKNYNVIVTG</sequence>
<keyword evidence="4" id="KW-0233">DNA recombination</keyword>
<accession>A0A9D9DN15</accession>
<dbReference type="Proteomes" id="UP000823635">
    <property type="component" value="Unassembled WGS sequence"/>
</dbReference>